<feature type="signal peptide" evidence="4">
    <location>
        <begin position="1"/>
        <end position="20"/>
    </location>
</feature>
<dbReference type="EC" id="3.1.1.11" evidence="6"/>
<dbReference type="SUPFAM" id="SSF51126">
    <property type="entry name" value="Pectin lyase-like"/>
    <property type="match status" value="1"/>
</dbReference>
<dbReference type="Proteomes" id="UP000564677">
    <property type="component" value="Unassembled WGS sequence"/>
</dbReference>
<sequence length="333" mass="35199">MIARRTLLASALALPLPARAGEPWDAVVDPATGTLGAALAQAEKAGRPFRILLRPGIFTEKLTVRVPGLTLQGSPGTVLQYGTAAGTAKPGGGSWGTGGSGTLAIAAPNVTLRGLTIRNSFDYIGARRDGAGNGAQAVALAVGREADHMIVDRCVLLGYQDSFYLQARSLITDTRIVGGVDFIFGGAAAWFEGCEIVTRYVPNADGFGYVAAPSTPAAQEFGLVFSRCRLRREAGVPDGSTWLGRPWRAGGNMALMGQAAFLQCWIDAHIRREGWTWMGYKGPDGEQRRLTPPEARLWEFGNAGPGAAPAGADRRLLTAEAAKRFTRANVIGF</sequence>
<name>A0A7X5V2L2_9SPHN</name>
<keyword evidence="4" id="KW-0732">Signal</keyword>
<evidence type="ECO:0000256" key="4">
    <source>
        <dbReference type="SAM" id="SignalP"/>
    </source>
</evidence>
<dbReference type="GO" id="GO:0009279">
    <property type="term" value="C:cell outer membrane"/>
    <property type="evidence" value="ECO:0007669"/>
    <property type="project" value="TreeGrafter"/>
</dbReference>
<evidence type="ECO:0000256" key="2">
    <source>
        <dbReference type="ARBA" id="ARBA00022801"/>
    </source>
</evidence>
<dbReference type="PANTHER" id="PTHR31321">
    <property type="entry name" value="ACYL-COA THIOESTER HYDROLASE YBHC-RELATED"/>
    <property type="match status" value="1"/>
</dbReference>
<protein>
    <submittedName>
        <fullName evidence="6">Pectinesterase</fullName>
        <ecNumber evidence="6">3.1.1.11</ecNumber>
    </submittedName>
</protein>
<dbReference type="EMBL" id="JAASQV010000004">
    <property type="protein sequence ID" value="NIJ66755.1"/>
    <property type="molecule type" value="Genomic_DNA"/>
</dbReference>
<accession>A0A7X5V2L2</accession>
<evidence type="ECO:0000313" key="6">
    <source>
        <dbReference type="EMBL" id="NIJ66755.1"/>
    </source>
</evidence>
<evidence type="ECO:0000256" key="1">
    <source>
        <dbReference type="ARBA" id="ARBA00008891"/>
    </source>
</evidence>
<evidence type="ECO:0000256" key="3">
    <source>
        <dbReference type="ARBA" id="ARBA00023085"/>
    </source>
</evidence>
<dbReference type="InterPro" id="IPR000070">
    <property type="entry name" value="Pectinesterase_cat"/>
</dbReference>
<dbReference type="GO" id="GO:0042545">
    <property type="term" value="P:cell wall modification"/>
    <property type="evidence" value="ECO:0007669"/>
    <property type="project" value="InterPro"/>
</dbReference>
<keyword evidence="2 6" id="KW-0378">Hydrolase</keyword>
<dbReference type="GO" id="GO:0030599">
    <property type="term" value="F:pectinesterase activity"/>
    <property type="evidence" value="ECO:0007669"/>
    <property type="project" value="UniProtKB-EC"/>
</dbReference>
<dbReference type="Gene3D" id="2.160.20.10">
    <property type="entry name" value="Single-stranded right-handed beta-helix, Pectin lyase-like"/>
    <property type="match status" value="1"/>
</dbReference>
<dbReference type="InterPro" id="IPR012334">
    <property type="entry name" value="Pectin_lyas_fold"/>
</dbReference>
<dbReference type="InterPro" id="IPR011050">
    <property type="entry name" value="Pectin_lyase_fold/virulence"/>
</dbReference>
<evidence type="ECO:0000259" key="5">
    <source>
        <dbReference type="Pfam" id="PF01095"/>
    </source>
</evidence>
<proteinExistence type="inferred from homology"/>
<keyword evidence="3" id="KW-0063">Aspartyl esterase</keyword>
<keyword evidence="7" id="KW-1185">Reference proteome</keyword>
<gene>
    <name evidence="6" type="ORF">FHR20_003731</name>
</gene>
<comment type="caution">
    <text evidence="6">The sequence shown here is derived from an EMBL/GenBank/DDBJ whole genome shotgun (WGS) entry which is preliminary data.</text>
</comment>
<feature type="domain" description="Pectinesterase catalytic" evidence="5">
    <location>
        <begin position="34"/>
        <end position="282"/>
    </location>
</feature>
<comment type="similarity">
    <text evidence="1">Belongs to the pectinesterase family.</text>
</comment>
<evidence type="ECO:0000313" key="7">
    <source>
        <dbReference type="Proteomes" id="UP000564677"/>
    </source>
</evidence>
<reference evidence="6 7" key="1">
    <citation type="submission" date="2020-03" db="EMBL/GenBank/DDBJ databases">
        <title>Genomic Encyclopedia of Type Strains, Phase IV (KMG-IV): sequencing the most valuable type-strain genomes for metagenomic binning, comparative biology and taxonomic classification.</title>
        <authorList>
            <person name="Goeker M."/>
        </authorList>
    </citation>
    <scope>NUCLEOTIDE SEQUENCE [LARGE SCALE GENOMIC DNA]</scope>
    <source>
        <strain evidence="6 7">DSM 4733</strain>
    </source>
</reference>
<organism evidence="6 7">
    <name type="scientific">Sphingomonas leidyi</name>
    <dbReference type="NCBI Taxonomy" id="68569"/>
    <lineage>
        <taxon>Bacteria</taxon>
        <taxon>Pseudomonadati</taxon>
        <taxon>Pseudomonadota</taxon>
        <taxon>Alphaproteobacteria</taxon>
        <taxon>Sphingomonadales</taxon>
        <taxon>Sphingomonadaceae</taxon>
        <taxon>Sphingomonas</taxon>
    </lineage>
</organism>
<feature type="chain" id="PRO_5030562216" evidence="4">
    <location>
        <begin position="21"/>
        <end position="333"/>
    </location>
</feature>
<dbReference type="Pfam" id="PF01095">
    <property type="entry name" value="Pectinesterase"/>
    <property type="match status" value="1"/>
</dbReference>
<dbReference type="PANTHER" id="PTHR31321:SF57">
    <property type="entry name" value="PECTINESTERASE 53-RELATED"/>
    <property type="match status" value="1"/>
</dbReference>
<dbReference type="RefSeq" id="WP_167301067.1">
    <property type="nucleotide sequence ID" value="NZ_JAASQV010000004.1"/>
</dbReference>
<dbReference type="AlphaFoldDB" id="A0A7X5V2L2"/>